<accession>A0A0D9P5M5</accession>
<dbReference type="Proteomes" id="UP000054544">
    <property type="component" value="Unassembled WGS sequence"/>
</dbReference>
<dbReference type="PANTHER" id="PTHR37171">
    <property type="entry name" value="SERINE/THREONINE-PROTEIN KINASE YRZF-RELATED"/>
    <property type="match status" value="1"/>
</dbReference>
<keyword evidence="2" id="KW-1185">Reference proteome</keyword>
<dbReference type="InterPro" id="IPR052396">
    <property type="entry name" value="Meiotic_Drive_Suppr_Kinase"/>
</dbReference>
<dbReference type="AlphaFoldDB" id="A0A0D9P5M5"/>
<dbReference type="PANTHER" id="PTHR37171:SF1">
    <property type="entry name" value="SERINE_THREONINE-PROTEIN KINASE YRZF-RELATED"/>
    <property type="match status" value="1"/>
</dbReference>
<evidence type="ECO:0008006" key="3">
    <source>
        <dbReference type="Google" id="ProtNLM"/>
    </source>
</evidence>
<proteinExistence type="predicted"/>
<dbReference type="Pfam" id="PF06293">
    <property type="entry name" value="Kdo"/>
    <property type="match status" value="1"/>
</dbReference>
<dbReference type="Gene3D" id="1.10.510.10">
    <property type="entry name" value="Transferase(Phosphotransferase) domain 1"/>
    <property type="match status" value="1"/>
</dbReference>
<evidence type="ECO:0000313" key="2">
    <source>
        <dbReference type="Proteomes" id="UP000054544"/>
    </source>
</evidence>
<gene>
    <name evidence="1" type="ORF">H634G_02664</name>
</gene>
<protein>
    <recommendedName>
        <fullName evidence="3">Aminoglycoside phosphotransferase domain-containing protein</fullName>
    </recommendedName>
</protein>
<dbReference type="STRING" id="1291518.A0A0D9P5M5"/>
<dbReference type="InterPro" id="IPR011009">
    <property type="entry name" value="Kinase-like_dom_sf"/>
</dbReference>
<name>A0A0D9P5M5_METAN</name>
<sequence length="308" mass="34843">MAFSRSHLPPPSVHSYCICGLPSGVFLAIQVPVYTITPSSTPTMTPTRNSNIQLLATLVDFKDEEEGEYRFLVDGKHVKYVTVDPGVLPRDERTFAPILLPTLPSFPLGDWNEGHVSKNPLNGELEFSRCTRSDLPGVSNTWHHTRIDHLELNKVSRIRQNIHVVTHPLFDQALLVKFTEFPWQMPFFEAETTAYEWINGHDIGPKFLGHLTEDGRVIGFVLEYLDDTRSAEIEDLAACQAALARLHSLGIKHGDINKYNFLIRQGKAVLVDFEAARRCSQEMELQAEYERLEHSLSDTSRRGATYAL</sequence>
<dbReference type="OrthoDB" id="5071209at2759"/>
<reference evidence="2" key="1">
    <citation type="journal article" date="2014" name="BMC Genomics">
        <title>The genome sequence of the biocontrol fungus Metarhizium anisopliae and comparative genomics of Metarhizium species.</title>
        <authorList>
            <person name="Pattemore J.A."/>
            <person name="Hane J.K."/>
            <person name="Williams A.H."/>
            <person name="Wilson B.A."/>
            <person name="Stodart B.J."/>
            <person name="Ash G.J."/>
        </authorList>
    </citation>
    <scope>NUCLEOTIDE SEQUENCE [LARGE SCALE GENOMIC DNA]</scope>
    <source>
        <strain evidence="2">BRIP 53293</strain>
    </source>
</reference>
<organism evidence="1 2">
    <name type="scientific">Metarhizium anisopliae BRIP 53293</name>
    <dbReference type="NCBI Taxonomy" id="1291518"/>
    <lineage>
        <taxon>Eukaryota</taxon>
        <taxon>Fungi</taxon>
        <taxon>Dikarya</taxon>
        <taxon>Ascomycota</taxon>
        <taxon>Pezizomycotina</taxon>
        <taxon>Sordariomycetes</taxon>
        <taxon>Hypocreomycetidae</taxon>
        <taxon>Hypocreales</taxon>
        <taxon>Clavicipitaceae</taxon>
        <taxon>Metarhizium</taxon>
    </lineage>
</organism>
<dbReference type="EMBL" id="KE384725">
    <property type="protein sequence ID" value="KJK81406.1"/>
    <property type="molecule type" value="Genomic_DNA"/>
</dbReference>
<evidence type="ECO:0000313" key="1">
    <source>
        <dbReference type="EMBL" id="KJK81406.1"/>
    </source>
</evidence>
<dbReference type="SUPFAM" id="SSF56112">
    <property type="entry name" value="Protein kinase-like (PK-like)"/>
    <property type="match status" value="1"/>
</dbReference>